<dbReference type="HOGENOM" id="CLU_073797_3_0_0"/>
<dbReference type="STRING" id="1499967.U27_06163"/>
<feature type="signal peptide" evidence="1">
    <location>
        <begin position="1"/>
        <end position="22"/>
    </location>
</feature>
<reference evidence="2" key="1">
    <citation type="journal article" date="2015" name="PeerJ">
        <title>First genomic representation of candidate bacterial phylum KSB3 points to enhanced environmental sensing as a trigger of wastewater bulking.</title>
        <authorList>
            <person name="Sekiguchi Y."/>
            <person name="Ohashi A."/>
            <person name="Parks D.H."/>
            <person name="Yamauchi T."/>
            <person name="Tyson G.W."/>
            <person name="Hugenholtz P."/>
        </authorList>
    </citation>
    <scope>NUCLEOTIDE SEQUENCE [LARGE SCALE GENOMIC DNA]</scope>
</reference>
<evidence type="ECO:0000313" key="2">
    <source>
        <dbReference type="EMBL" id="GAK59186.1"/>
    </source>
</evidence>
<dbReference type="Pfam" id="PF11306">
    <property type="entry name" value="DUF3108"/>
    <property type="match status" value="1"/>
</dbReference>
<gene>
    <name evidence="2" type="ORF">U27_06163</name>
</gene>
<accession>A0A081C3N1</accession>
<evidence type="ECO:0000256" key="1">
    <source>
        <dbReference type="SAM" id="SignalP"/>
    </source>
</evidence>
<proteinExistence type="predicted"/>
<dbReference type="Proteomes" id="UP000030661">
    <property type="component" value="Unassembled WGS sequence"/>
</dbReference>
<protein>
    <recommendedName>
        <fullName evidence="4">DUF3108 domain-containing protein</fullName>
    </recommendedName>
</protein>
<sequence length="290" mass="33182">MKYIQVILGCFLIIMCSLNLSAQETMDNQEPFLFPQNASGYQNVLEAKLNVPLPSATPGPEVKKEIPFQVGERLKYSVGWGKVLDAGTATIEVEDIIDYEGHKVYRIVVEAKSNSVFSLFYRVRDTLESLVDVEGLFSRRYWTKQDEAYEKSERKYEFDQEKNIAHYKGKDYYIRYGIQDEVSAVFYVRTLDLQVGQPVYVDIFARGKNWQVKCEVLAIETIDVPAGKFETIIVEPELRFDGVMKKGKVKVWLTNDAHRIPVQVRSKIAIGSILIRLENYRLGTGKKGGE</sequence>
<keyword evidence="3" id="KW-1185">Reference proteome</keyword>
<dbReference type="InterPro" id="IPR021457">
    <property type="entry name" value="DUF3108"/>
</dbReference>
<dbReference type="eggNOG" id="COG3170">
    <property type="taxonomic scope" value="Bacteria"/>
</dbReference>
<keyword evidence="1" id="KW-0732">Signal</keyword>
<evidence type="ECO:0008006" key="4">
    <source>
        <dbReference type="Google" id="ProtNLM"/>
    </source>
</evidence>
<organism evidence="2">
    <name type="scientific">Vecturithrix granuli</name>
    <dbReference type="NCBI Taxonomy" id="1499967"/>
    <lineage>
        <taxon>Bacteria</taxon>
        <taxon>Candidatus Moduliflexota</taxon>
        <taxon>Candidatus Vecturitrichia</taxon>
        <taxon>Candidatus Vecturitrichales</taxon>
        <taxon>Candidatus Vecturitrichaceae</taxon>
        <taxon>Candidatus Vecturithrix</taxon>
    </lineage>
</organism>
<feature type="chain" id="PRO_5001755612" description="DUF3108 domain-containing protein" evidence="1">
    <location>
        <begin position="23"/>
        <end position="290"/>
    </location>
</feature>
<name>A0A081C3N1_VECG1</name>
<evidence type="ECO:0000313" key="3">
    <source>
        <dbReference type="Proteomes" id="UP000030661"/>
    </source>
</evidence>
<dbReference type="EMBL" id="DF820469">
    <property type="protein sequence ID" value="GAK59186.1"/>
    <property type="molecule type" value="Genomic_DNA"/>
</dbReference>
<dbReference type="AlphaFoldDB" id="A0A081C3N1"/>